<sequence length="57" mass="6373">MRTFTAAEAKNKFGEMVDQARSAPVAITKYDRPVLVVMAFEEFERLHALDRTAGSAK</sequence>
<dbReference type="SUPFAM" id="SSF143120">
    <property type="entry name" value="YefM-like"/>
    <property type="match status" value="1"/>
</dbReference>
<dbReference type="Gene3D" id="3.40.1620.10">
    <property type="entry name" value="YefM-like domain"/>
    <property type="match status" value="1"/>
</dbReference>
<keyword evidence="4" id="KW-1185">Reference proteome</keyword>
<evidence type="ECO:0000256" key="2">
    <source>
        <dbReference type="RuleBase" id="RU362080"/>
    </source>
</evidence>
<gene>
    <name evidence="3" type="ORF">IQ35_03573</name>
</gene>
<evidence type="ECO:0000256" key="1">
    <source>
        <dbReference type="ARBA" id="ARBA00009981"/>
    </source>
</evidence>
<comment type="caution">
    <text evidence="3">The sequence shown here is derived from an EMBL/GenBank/DDBJ whole genome shotgun (WGS) entry which is preliminary data.</text>
</comment>
<dbReference type="AlphaFoldDB" id="A0A562K4D6"/>
<evidence type="ECO:0000313" key="4">
    <source>
        <dbReference type="Proteomes" id="UP000316624"/>
    </source>
</evidence>
<evidence type="ECO:0000313" key="3">
    <source>
        <dbReference type="EMBL" id="TWH90290.1"/>
    </source>
</evidence>
<reference evidence="3 4" key="1">
    <citation type="journal article" date="2015" name="Stand. Genomic Sci.">
        <title>Genomic Encyclopedia of Bacterial and Archaeal Type Strains, Phase III: the genomes of soil and plant-associated and newly described type strains.</title>
        <authorList>
            <person name="Whitman W.B."/>
            <person name="Woyke T."/>
            <person name="Klenk H.P."/>
            <person name="Zhou Y."/>
            <person name="Lilburn T.G."/>
            <person name="Beck B.J."/>
            <person name="De Vos P."/>
            <person name="Vandamme P."/>
            <person name="Eisen J.A."/>
            <person name="Garrity G."/>
            <person name="Hugenholtz P."/>
            <person name="Kyrpides N.C."/>
        </authorList>
    </citation>
    <scope>NUCLEOTIDE SEQUENCE [LARGE SCALE GENOMIC DNA]</scope>
    <source>
        <strain evidence="3 4">CGMCC 1.7748</strain>
    </source>
</reference>
<dbReference type="EMBL" id="VLKK01000022">
    <property type="protein sequence ID" value="TWH90290.1"/>
    <property type="molecule type" value="Genomic_DNA"/>
</dbReference>
<dbReference type="NCBIfam" id="TIGR01552">
    <property type="entry name" value="phd_fam"/>
    <property type="match status" value="1"/>
</dbReference>
<name>A0A562K4D6_SPHWJ</name>
<accession>A0A562K4D6</accession>
<dbReference type="Proteomes" id="UP000316624">
    <property type="component" value="Unassembled WGS sequence"/>
</dbReference>
<comment type="similarity">
    <text evidence="1 2">Belongs to the phD/YefM antitoxin family.</text>
</comment>
<protein>
    <recommendedName>
        <fullName evidence="2">Antitoxin</fullName>
    </recommendedName>
</protein>
<dbReference type="RefSeq" id="WP_145075409.1">
    <property type="nucleotide sequence ID" value="NZ_JACIIY010000024.1"/>
</dbReference>
<dbReference type="Pfam" id="PF02604">
    <property type="entry name" value="PhdYeFM_antitox"/>
    <property type="match status" value="1"/>
</dbReference>
<proteinExistence type="inferred from homology"/>
<dbReference type="InterPro" id="IPR006442">
    <property type="entry name" value="Antitoxin_Phd/YefM"/>
</dbReference>
<comment type="function">
    <text evidence="2">Antitoxin component of a type II toxin-antitoxin (TA) system.</text>
</comment>
<dbReference type="InterPro" id="IPR036165">
    <property type="entry name" value="YefM-like_sf"/>
</dbReference>
<organism evidence="3 4">
    <name type="scientific">Sphingobium wenxiniae (strain DSM 21828 / CGMCC 1.7748 / JZ-1)</name>
    <dbReference type="NCBI Taxonomy" id="595605"/>
    <lineage>
        <taxon>Bacteria</taxon>
        <taxon>Pseudomonadati</taxon>
        <taxon>Pseudomonadota</taxon>
        <taxon>Alphaproteobacteria</taxon>
        <taxon>Sphingomonadales</taxon>
        <taxon>Sphingomonadaceae</taxon>
        <taxon>Sphingobium</taxon>
    </lineage>
</organism>